<evidence type="ECO:0000313" key="2">
    <source>
        <dbReference type="Proteomes" id="UP000225108"/>
    </source>
</evidence>
<accession>A0A2G3PSM7</accession>
<gene>
    <name evidence="1" type="ORF">CSW57_06250</name>
</gene>
<name>A0A2G3PSM7_WILMA</name>
<evidence type="ECO:0008006" key="3">
    <source>
        <dbReference type="Google" id="ProtNLM"/>
    </source>
</evidence>
<dbReference type="EMBL" id="PEBD01000004">
    <property type="protein sequence ID" value="PHV68761.1"/>
    <property type="molecule type" value="Genomic_DNA"/>
</dbReference>
<organism evidence="1 2">
    <name type="scientific">Williamsia marianensis</name>
    <dbReference type="NCBI Taxonomy" id="85044"/>
    <lineage>
        <taxon>Bacteria</taxon>
        <taxon>Bacillati</taxon>
        <taxon>Actinomycetota</taxon>
        <taxon>Actinomycetes</taxon>
        <taxon>Mycobacteriales</taxon>
        <taxon>Nocardiaceae</taxon>
        <taxon>Williamsia</taxon>
    </lineage>
</organism>
<dbReference type="InterPro" id="IPR029058">
    <property type="entry name" value="AB_hydrolase_fold"/>
</dbReference>
<comment type="caution">
    <text evidence="1">The sequence shown here is derived from an EMBL/GenBank/DDBJ whole genome shotgun (WGS) entry which is preliminary data.</text>
</comment>
<proteinExistence type="predicted"/>
<protein>
    <recommendedName>
        <fullName evidence="3">Chlorophyllase-like protein</fullName>
    </recommendedName>
</protein>
<dbReference type="PANTHER" id="PTHR33428:SF14">
    <property type="entry name" value="CARBOXYLESTERASE TYPE B DOMAIN-CONTAINING PROTEIN"/>
    <property type="match status" value="1"/>
</dbReference>
<dbReference type="AlphaFoldDB" id="A0A2G3PSM7"/>
<dbReference type="Gene3D" id="3.40.50.1820">
    <property type="entry name" value="alpha/beta hydrolase"/>
    <property type="match status" value="1"/>
</dbReference>
<dbReference type="PANTHER" id="PTHR33428">
    <property type="entry name" value="CHLOROPHYLLASE-2, CHLOROPLASTIC"/>
    <property type="match status" value="1"/>
</dbReference>
<reference evidence="1 2" key="1">
    <citation type="submission" date="2017-10" db="EMBL/GenBank/DDBJ databases">
        <title>The draft genome sequence of Williamsia sp. BULT 1.1 isolated from the semi-arid grassland soils from South Africa.</title>
        <authorList>
            <person name="Kabwe M.H."/>
            <person name="Govender N."/>
            <person name="Mutseka Lunga P."/>
            <person name="Vikram S."/>
            <person name="Makhalanyane T.P."/>
        </authorList>
    </citation>
    <scope>NUCLEOTIDE SEQUENCE [LARGE SCALE GENOMIC DNA]</scope>
    <source>
        <strain evidence="1 2">BULT 1.1</strain>
    </source>
</reference>
<sequence length="295" mass="30251">MSAGNTIAYSQFVANPKKLLSQLSKTGPHKVLRGDMAIVGLPGTVYAPASGKDLPGVAFGHGWLTGAKQYNKTLAHLASWGIVAAAPTTEKGMLGSDQGLAADLETTLSIITEVRLGAGDITVHKQRLAVAGHGFGASAATLAASRSSKAKALAALYPAPTSSAVLPAAAEVRQSALILAAPGELESMTSNALALRRALAGQSVLRLVPKADNRGLAEGFSVRGRLGAGGNDKKTQKLTRAVLTGFLLHQLTGDVTYAAFSDPAAELGKLMTIDPDALAPGMEEIVDPLTKLLKG</sequence>
<dbReference type="Proteomes" id="UP000225108">
    <property type="component" value="Unassembled WGS sequence"/>
</dbReference>
<evidence type="ECO:0000313" key="1">
    <source>
        <dbReference type="EMBL" id="PHV68761.1"/>
    </source>
</evidence>
<dbReference type="SUPFAM" id="SSF53474">
    <property type="entry name" value="alpha/beta-Hydrolases"/>
    <property type="match status" value="1"/>
</dbReference>